<dbReference type="AlphaFoldDB" id="A0A0F9RD72"/>
<dbReference type="EMBL" id="LAZR01001003">
    <property type="protein sequence ID" value="KKN52804.1"/>
    <property type="molecule type" value="Genomic_DNA"/>
</dbReference>
<dbReference type="Gene3D" id="3.40.220.10">
    <property type="entry name" value="Leucine Aminopeptidase, subunit E, domain 1"/>
    <property type="match status" value="1"/>
</dbReference>
<evidence type="ECO:0000256" key="3">
    <source>
        <dbReference type="ARBA" id="ARBA00022840"/>
    </source>
</evidence>
<protein>
    <recommendedName>
        <fullName evidence="5">Macro domain-containing protein</fullName>
    </recommendedName>
</protein>
<dbReference type="PANTHER" id="PTHR47157:SF1">
    <property type="entry name" value="CHROMODOMAIN-HELICASE-DNA-BINDING PROTEIN 1-LIKE"/>
    <property type="match status" value="1"/>
</dbReference>
<dbReference type="GO" id="GO:0005524">
    <property type="term" value="F:ATP binding"/>
    <property type="evidence" value="ECO:0007669"/>
    <property type="project" value="UniProtKB-KW"/>
</dbReference>
<comment type="caution">
    <text evidence="4">The sequence shown here is derived from an EMBL/GenBank/DDBJ whole genome shotgun (WGS) entry which is preliminary data.</text>
</comment>
<dbReference type="PANTHER" id="PTHR47157">
    <property type="entry name" value="CHROMODOMAIN-HELICASE-DNA-BINDING PROTEIN 1-LIKE"/>
    <property type="match status" value="1"/>
</dbReference>
<proteinExistence type="inferred from homology"/>
<keyword evidence="2" id="KW-0547">Nucleotide-binding</keyword>
<dbReference type="InterPro" id="IPR031053">
    <property type="entry name" value="ALC1"/>
</dbReference>
<dbReference type="GO" id="GO:0003678">
    <property type="term" value="F:DNA helicase activity"/>
    <property type="evidence" value="ECO:0007669"/>
    <property type="project" value="InterPro"/>
</dbReference>
<evidence type="ECO:0000256" key="2">
    <source>
        <dbReference type="ARBA" id="ARBA00022741"/>
    </source>
</evidence>
<accession>A0A0F9RD72</accession>
<gene>
    <name evidence="4" type="ORF">LCGC14_0608470</name>
</gene>
<evidence type="ECO:0000313" key="4">
    <source>
        <dbReference type="EMBL" id="KKN52804.1"/>
    </source>
</evidence>
<evidence type="ECO:0000256" key="1">
    <source>
        <dbReference type="ARBA" id="ARBA00007025"/>
    </source>
</evidence>
<keyword evidence="3" id="KW-0067">ATP-binding</keyword>
<organism evidence="4">
    <name type="scientific">marine sediment metagenome</name>
    <dbReference type="NCBI Taxonomy" id="412755"/>
    <lineage>
        <taxon>unclassified sequences</taxon>
        <taxon>metagenomes</taxon>
        <taxon>ecological metagenomes</taxon>
    </lineage>
</organism>
<name>A0A0F9RD72_9ZZZZ</name>
<dbReference type="SUPFAM" id="SSF52949">
    <property type="entry name" value="Macro domain-like"/>
    <property type="match status" value="1"/>
</dbReference>
<comment type="similarity">
    <text evidence="1">Belongs to the SNF2/RAD54 helicase family.</text>
</comment>
<dbReference type="GO" id="GO:0006281">
    <property type="term" value="P:DNA repair"/>
    <property type="evidence" value="ECO:0007669"/>
    <property type="project" value="InterPro"/>
</dbReference>
<dbReference type="GO" id="GO:0006338">
    <property type="term" value="P:chromatin remodeling"/>
    <property type="evidence" value="ECO:0007669"/>
    <property type="project" value="InterPro"/>
</dbReference>
<dbReference type="InterPro" id="IPR043472">
    <property type="entry name" value="Macro_dom-like"/>
</dbReference>
<evidence type="ECO:0008006" key="5">
    <source>
        <dbReference type="Google" id="ProtNLM"/>
    </source>
</evidence>
<reference evidence="4" key="1">
    <citation type="journal article" date="2015" name="Nature">
        <title>Complex archaea that bridge the gap between prokaryotes and eukaryotes.</title>
        <authorList>
            <person name="Spang A."/>
            <person name="Saw J.H."/>
            <person name="Jorgensen S.L."/>
            <person name="Zaremba-Niedzwiedzka K."/>
            <person name="Martijn J."/>
            <person name="Lind A.E."/>
            <person name="van Eijk R."/>
            <person name="Schleper C."/>
            <person name="Guy L."/>
            <person name="Ettema T.J."/>
        </authorList>
    </citation>
    <scope>NUCLEOTIDE SEQUENCE</scope>
</reference>
<sequence>MKKGTYLVMPGDATKPQRQSEDEIVVIPHVCNNLGGFNAGFVVALNNLSPEPQRVYKEYLSKFTDTKNSLGEVCLATIDDKTYVANMIAQNCYISPKNPKPLKYWALAKCMKNVVPIAAGNIVSHSSQNRPPFSLHCPKFGSLRSGGNWNFIEELIEELWIDRGFNVTVYEYKE</sequence>